<dbReference type="PROSITE" id="PS50893">
    <property type="entry name" value="ABC_TRANSPORTER_2"/>
    <property type="match status" value="1"/>
</dbReference>
<evidence type="ECO:0000256" key="3">
    <source>
        <dbReference type="ARBA" id="ARBA00022448"/>
    </source>
</evidence>
<dbReference type="InterPro" id="IPR027417">
    <property type="entry name" value="P-loop_NTPase"/>
</dbReference>
<dbReference type="InterPro" id="IPR050763">
    <property type="entry name" value="ABC_transporter_ATP-binding"/>
</dbReference>
<dbReference type="InterPro" id="IPR017871">
    <property type="entry name" value="ABC_transporter-like_CS"/>
</dbReference>
<comment type="similarity">
    <text evidence="2">Belongs to the ABC transporter superfamily.</text>
</comment>
<comment type="caution">
    <text evidence="8">The sequence shown here is derived from an EMBL/GenBank/DDBJ whole genome shotgun (WGS) entry which is preliminary data.</text>
</comment>
<sequence length="296" mass="31495">MSGNAMVSWQRVSKEYAGKPALLDFSLDLGPGVHCLLGPNGAGKTTALNILTGIRSASSGEVQLLGQRVSRGGKQARSLGCVPQSLSFPPTLKVVEVLRFIAVHYPDPLDFAELETKLDLAGILPKQCGSLSGGQLRRLGIAAAIMSNAPVLILDEPLAGLDIDGRAAVRHLLLEQQEQGRCVIMASHDYAEIEATADTVTLMQDGRKLATGSIAEIRDTLDISYLSFESPAAPPTELATLGTLQELGAGRYRLITKQPDPASKLIVELIPQPRLQISQSSLEDAVSNLLKKEAGQ</sequence>
<dbReference type="GO" id="GO:0016887">
    <property type="term" value="F:ATP hydrolysis activity"/>
    <property type="evidence" value="ECO:0007669"/>
    <property type="project" value="InterPro"/>
</dbReference>
<feature type="domain" description="ABC transporter" evidence="7">
    <location>
        <begin position="7"/>
        <end position="230"/>
    </location>
</feature>
<evidence type="ECO:0000256" key="6">
    <source>
        <dbReference type="ARBA" id="ARBA00023251"/>
    </source>
</evidence>
<reference evidence="8 9" key="1">
    <citation type="submission" date="2020-07" db="EMBL/GenBank/DDBJ databases">
        <title>Sequencing the genomes of 1000 actinobacteria strains.</title>
        <authorList>
            <person name="Klenk H.-P."/>
        </authorList>
    </citation>
    <scope>NUCLEOTIDE SEQUENCE [LARGE SCALE GENOMIC DNA]</scope>
    <source>
        <strain evidence="8 9">DSM 102047</strain>
    </source>
</reference>
<dbReference type="CDD" id="cd03230">
    <property type="entry name" value="ABC_DR_subfamily_A"/>
    <property type="match status" value="1"/>
</dbReference>
<dbReference type="Pfam" id="PF00005">
    <property type="entry name" value="ABC_tran"/>
    <property type="match status" value="1"/>
</dbReference>
<dbReference type="SUPFAM" id="SSF52540">
    <property type="entry name" value="P-loop containing nucleoside triphosphate hydrolases"/>
    <property type="match status" value="1"/>
</dbReference>
<keyword evidence="3" id="KW-0813">Transport</keyword>
<dbReference type="Gene3D" id="3.40.50.300">
    <property type="entry name" value="P-loop containing nucleotide triphosphate hydrolases"/>
    <property type="match status" value="1"/>
</dbReference>
<dbReference type="InterPro" id="IPR003439">
    <property type="entry name" value="ABC_transporter-like_ATP-bd"/>
</dbReference>
<proteinExistence type="inferred from homology"/>
<evidence type="ECO:0000256" key="5">
    <source>
        <dbReference type="ARBA" id="ARBA00022840"/>
    </source>
</evidence>
<dbReference type="PANTHER" id="PTHR42711">
    <property type="entry name" value="ABC TRANSPORTER ATP-BINDING PROTEIN"/>
    <property type="match status" value="1"/>
</dbReference>
<dbReference type="AlphaFoldDB" id="A0A7Y9S6A5"/>
<evidence type="ECO:0000313" key="9">
    <source>
        <dbReference type="Proteomes" id="UP000521748"/>
    </source>
</evidence>
<dbReference type="PROSITE" id="PS00211">
    <property type="entry name" value="ABC_TRANSPORTER_1"/>
    <property type="match status" value="1"/>
</dbReference>
<organism evidence="8 9">
    <name type="scientific">Psychromicrobium silvestre</name>
    <dbReference type="NCBI Taxonomy" id="1645614"/>
    <lineage>
        <taxon>Bacteria</taxon>
        <taxon>Bacillati</taxon>
        <taxon>Actinomycetota</taxon>
        <taxon>Actinomycetes</taxon>
        <taxon>Micrococcales</taxon>
        <taxon>Micrococcaceae</taxon>
        <taxon>Psychromicrobium</taxon>
    </lineage>
</organism>
<accession>A0A7Y9S6A5</accession>
<dbReference type="RefSeq" id="WP_179388991.1">
    <property type="nucleotide sequence ID" value="NZ_JACBYQ010000001.1"/>
</dbReference>
<evidence type="ECO:0000256" key="1">
    <source>
        <dbReference type="ARBA" id="ARBA00004202"/>
    </source>
</evidence>
<evidence type="ECO:0000259" key="7">
    <source>
        <dbReference type="PROSITE" id="PS50893"/>
    </source>
</evidence>
<dbReference type="GO" id="GO:0005524">
    <property type="term" value="F:ATP binding"/>
    <property type="evidence" value="ECO:0007669"/>
    <property type="project" value="UniProtKB-KW"/>
</dbReference>
<keyword evidence="9" id="KW-1185">Reference proteome</keyword>
<dbReference type="Proteomes" id="UP000521748">
    <property type="component" value="Unassembled WGS sequence"/>
</dbReference>
<dbReference type="PANTHER" id="PTHR42711:SF5">
    <property type="entry name" value="ABC TRANSPORTER ATP-BINDING PROTEIN NATA"/>
    <property type="match status" value="1"/>
</dbReference>
<dbReference type="GO" id="GO:0005886">
    <property type="term" value="C:plasma membrane"/>
    <property type="evidence" value="ECO:0007669"/>
    <property type="project" value="UniProtKB-SubCell"/>
</dbReference>
<dbReference type="GO" id="GO:0046677">
    <property type="term" value="P:response to antibiotic"/>
    <property type="evidence" value="ECO:0007669"/>
    <property type="project" value="UniProtKB-KW"/>
</dbReference>
<evidence type="ECO:0000256" key="4">
    <source>
        <dbReference type="ARBA" id="ARBA00022741"/>
    </source>
</evidence>
<comment type="subcellular location">
    <subcellularLocation>
        <location evidence="1">Cell membrane</location>
        <topology evidence="1">Peripheral membrane protein</topology>
    </subcellularLocation>
</comment>
<evidence type="ECO:0000256" key="2">
    <source>
        <dbReference type="ARBA" id="ARBA00005417"/>
    </source>
</evidence>
<evidence type="ECO:0000313" key="8">
    <source>
        <dbReference type="EMBL" id="NYE95344.1"/>
    </source>
</evidence>
<dbReference type="InterPro" id="IPR003593">
    <property type="entry name" value="AAA+_ATPase"/>
</dbReference>
<keyword evidence="4" id="KW-0547">Nucleotide-binding</keyword>
<dbReference type="EMBL" id="JACBYQ010000001">
    <property type="protein sequence ID" value="NYE95344.1"/>
    <property type="molecule type" value="Genomic_DNA"/>
</dbReference>
<dbReference type="SMART" id="SM00382">
    <property type="entry name" value="AAA"/>
    <property type="match status" value="1"/>
</dbReference>
<gene>
    <name evidence="8" type="ORF">FHU41_001565</name>
</gene>
<keyword evidence="6" id="KW-0046">Antibiotic resistance</keyword>
<keyword evidence="5 8" id="KW-0067">ATP-binding</keyword>
<protein>
    <submittedName>
        <fullName evidence="8">ABC-2 type transport system ATP-binding protein</fullName>
    </submittedName>
</protein>
<name>A0A7Y9S6A5_9MICC</name>